<protein>
    <recommendedName>
        <fullName evidence="3">HTH araC/xylS-type domain-containing protein</fullName>
    </recommendedName>
</protein>
<accession>A0ABS8A168</accession>
<organism evidence="1 2">
    <name type="scientific">Chryseobacterium tagetis</name>
    <dbReference type="NCBI Taxonomy" id="2801334"/>
    <lineage>
        <taxon>Bacteria</taxon>
        <taxon>Pseudomonadati</taxon>
        <taxon>Bacteroidota</taxon>
        <taxon>Flavobacteriia</taxon>
        <taxon>Flavobacteriales</taxon>
        <taxon>Weeksellaceae</taxon>
        <taxon>Chryseobacterium group</taxon>
        <taxon>Chryseobacterium</taxon>
    </lineage>
</organism>
<proteinExistence type="predicted"/>
<dbReference type="Proteomes" id="UP000618240">
    <property type="component" value="Unassembled WGS sequence"/>
</dbReference>
<dbReference type="RefSeq" id="WP_225688660.1">
    <property type="nucleotide sequence ID" value="NZ_JAERSE020000003.1"/>
</dbReference>
<keyword evidence="2" id="KW-1185">Reference proteome</keyword>
<evidence type="ECO:0000313" key="1">
    <source>
        <dbReference type="EMBL" id="MCA6067739.1"/>
    </source>
</evidence>
<gene>
    <name evidence="1" type="ORF">JI747_011155</name>
</gene>
<dbReference type="EMBL" id="JAERSE020000003">
    <property type="protein sequence ID" value="MCA6067739.1"/>
    <property type="molecule type" value="Genomic_DNA"/>
</dbReference>
<evidence type="ECO:0000313" key="2">
    <source>
        <dbReference type="Proteomes" id="UP000618240"/>
    </source>
</evidence>
<reference evidence="1 2" key="1">
    <citation type="submission" date="2021-09" db="EMBL/GenBank/DDBJ databases">
        <title>Genome sequencing and assembly of Chryseobacterium sp. RG1.</title>
        <authorList>
            <person name="Chhetri G."/>
        </authorList>
    </citation>
    <scope>NUCLEOTIDE SEQUENCE [LARGE SCALE GENOMIC DNA]</scope>
    <source>
        <strain evidence="1 2">RG1</strain>
    </source>
</reference>
<sequence length="319" mass="38491">MIVKYYLNLDSDKNLFCQIIDENIKESINMKYYVDPKKWNYNNQKINGNDFHFFTLKNFESYLFNRYYDLQKLGKERILESLKLEALCLLKDSGIDDISKNVFNFYADKFGLNRYDKYIQAFEKFTGLRPKDYKVQIIDYILHFHTSNEIYEMDTYAGKSLMLKEIIQNKRYSDIEELTEVDIWSEIYDENIGKHKFLSKMSNEFEICLDDNFRRTGIFIGPNESLENRKNEIRKMFQKFIDQSNRNTNWIDLAWNINEEILYPLAVITMTGIYDLQVCCLEYCELDFYDQNEEWKSICLGDDLENDDNDQVFYIRIFK</sequence>
<comment type="caution">
    <text evidence="1">The sequence shown here is derived from an EMBL/GenBank/DDBJ whole genome shotgun (WGS) entry which is preliminary data.</text>
</comment>
<name>A0ABS8A168_9FLAO</name>
<evidence type="ECO:0008006" key="3">
    <source>
        <dbReference type="Google" id="ProtNLM"/>
    </source>
</evidence>